<protein>
    <submittedName>
        <fullName evidence="4">2-methylcitrate dehydratase</fullName>
        <ecNumber evidence="4">4.2.1.79</ecNumber>
    </submittedName>
</protein>
<dbReference type="PANTHER" id="PTHR16943:SF8">
    <property type="entry name" value="2-METHYLCITRATE DEHYDRATASE"/>
    <property type="match status" value="1"/>
</dbReference>
<comment type="similarity">
    <text evidence="1">Belongs to the PrpD family.</text>
</comment>
<keyword evidence="5" id="KW-1185">Reference proteome</keyword>
<organism evidence="4 5">
    <name type="scientific">Oceanibacterium hippocampi</name>
    <dbReference type="NCBI Taxonomy" id="745714"/>
    <lineage>
        <taxon>Bacteria</taxon>
        <taxon>Pseudomonadati</taxon>
        <taxon>Pseudomonadota</taxon>
        <taxon>Alphaproteobacteria</taxon>
        <taxon>Sneathiellales</taxon>
        <taxon>Sneathiellaceae</taxon>
        <taxon>Oceanibacterium</taxon>
    </lineage>
</organism>
<dbReference type="InterPro" id="IPR045336">
    <property type="entry name" value="MmgE_PrpD_N"/>
</dbReference>
<name>A0A1Y5TXS7_9PROT</name>
<feature type="domain" description="MmgE/PrpD C-terminal" evidence="3">
    <location>
        <begin position="264"/>
        <end position="430"/>
    </location>
</feature>
<dbReference type="InterPro" id="IPR045337">
    <property type="entry name" value="MmgE_PrpD_C"/>
</dbReference>
<dbReference type="InterPro" id="IPR042183">
    <property type="entry name" value="MmgE/PrpD_sf_1"/>
</dbReference>
<evidence type="ECO:0000313" key="4">
    <source>
        <dbReference type="EMBL" id="SLN75351.1"/>
    </source>
</evidence>
<dbReference type="Gene3D" id="3.30.1330.120">
    <property type="entry name" value="2-methylcitrate dehydratase PrpD"/>
    <property type="match status" value="1"/>
</dbReference>
<evidence type="ECO:0000259" key="2">
    <source>
        <dbReference type="Pfam" id="PF03972"/>
    </source>
</evidence>
<feature type="domain" description="MmgE/PrpD N-terminal" evidence="2">
    <location>
        <begin position="23"/>
        <end position="239"/>
    </location>
</feature>
<accession>A0A1Y5TXS7</accession>
<proteinExistence type="inferred from homology"/>
<dbReference type="InterPro" id="IPR042188">
    <property type="entry name" value="MmgE/PrpD_sf_2"/>
</dbReference>
<dbReference type="SUPFAM" id="SSF103378">
    <property type="entry name" value="2-methylcitrate dehydratase PrpD"/>
    <property type="match status" value="1"/>
</dbReference>
<dbReference type="InterPro" id="IPR005656">
    <property type="entry name" value="MmgE_PrpD"/>
</dbReference>
<dbReference type="GO" id="GO:0047547">
    <property type="term" value="F:2-methylcitrate dehydratase activity"/>
    <property type="evidence" value="ECO:0007669"/>
    <property type="project" value="UniProtKB-EC"/>
</dbReference>
<dbReference type="Proteomes" id="UP000193200">
    <property type="component" value="Unassembled WGS sequence"/>
</dbReference>
<sequence length="453" mass="47121">MNVDGQSAGVVERLVQQIGRPVAPDTRARAALHLVDWLGCALAGHGSEAGAILADGLAPSLFAGHGRPRLADMNALAFGLGGLGSILEMDDVHRTALLHPGPVILPATLAASNGRNGMAFLDAVVRGYEAMIRLGRAVGPDHYAYFHNTSSCGGFGAAIAAGSLLGLSHERLVSAAGNAVSVSGGLWQCRHEPVMTKPFHCAEASRNGAAAAALADAGLTGPRFILEGPQGFFRALCGEGGDPAAVLAEPDAPWQIHDTSFKPWPACRHAHPAIDAALALRGSTPLDAIAAIEIATYGDAVTFCDRAEPHTETEAKFSLQHSVAVALVDGPPAMEAFAPDALGREPVAALRRLATVQRSAAFTAAYPRHFGSAVTVVLKNGQRLERTIDDAWGDSENPMSRDAVLRKSRQLMAHSGLDAAMGDRLIEAALDLADDAPVARLKTLLGEALRAAS</sequence>
<dbReference type="InterPro" id="IPR036148">
    <property type="entry name" value="MmgE/PrpD_sf"/>
</dbReference>
<dbReference type="AlphaFoldDB" id="A0A1Y5TXS7"/>
<dbReference type="EMBL" id="FWFR01000004">
    <property type="protein sequence ID" value="SLN75351.1"/>
    <property type="molecule type" value="Genomic_DNA"/>
</dbReference>
<reference evidence="4 5" key="1">
    <citation type="submission" date="2017-03" db="EMBL/GenBank/DDBJ databases">
        <authorList>
            <person name="Afonso C.L."/>
            <person name="Miller P.J."/>
            <person name="Scott M.A."/>
            <person name="Spackman E."/>
            <person name="Goraichik I."/>
            <person name="Dimitrov K.M."/>
            <person name="Suarez D.L."/>
            <person name="Swayne D.E."/>
        </authorList>
    </citation>
    <scope>NUCLEOTIDE SEQUENCE [LARGE SCALE GENOMIC DNA]</scope>
    <source>
        <strain evidence="4 5">CECT 7691</strain>
    </source>
</reference>
<dbReference type="Pfam" id="PF19305">
    <property type="entry name" value="MmgE_PrpD_C"/>
    <property type="match status" value="1"/>
</dbReference>
<evidence type="ECO:0000256" key="1">
    <source>
        <dbReference type="ARBA" id="ARBA00006174"/>
    </source>
</evidence>
<dbReference type="Gene3D" id="1.10.4100.10">
    <property type="entry name" value="2-methylcitrate dehydratase PrpD"/>
    <property type="match status" value="1"/>
</dbReference>
<evidence type="ECO:0000259" key="3">
    <source>
        <dbReference type="Pfam" id="PF19305"/>
    </source>
</evidence>
<evidence type="ECO:0000313" key="5">
    <source>
        <dbReference type="Proteomes" id="UP000193200"/>
    </source>
</evidence>
<dbReference type="EC" id="4.2.1.79" evidence="4"/>
<keyword evidence="4" id="KW-0456">Lyase</keyword>
<dbReference type="InParanoid" id="A0A1Y5TXS7"/>
<dbReference type="RefSeq" id="WP_176245166.1">
    <property type="nucleotide sequence ID" value="NZ_FWFR01000004.1"/>
</dbReference>
<dbReference type="PANTHER" id="PTHR16943">
    <property type="entry name" value="2-METHYLCITRATE DEHYDRATASE-RELATED"/>
    <property type="match status" value="1"/>
</dbReference>
<gene>
    <name evidence="4" type="primary">prpD</name>
    <name evidence="4" type="ORF">OCH7691_03844</name>
</gene>
<dbReference type="Pfam" id="PF03972">
    <property type="entry name" value="MmgE_PrpD_N"/>
    <property type="match status" value="1"/>
</dbReference>